<dbReference type="RefSeq" id="WP_096207109.1">
    <property type="nucleotide sequence ID" value="NZ_FZMP01000228.1"/>
</dbReference>
<dbReference type="Proteomes" id="UP000218615">
    <property type="component" value="Unassembled WGS sequence"/>
</dbReference>
<dbReference type="EMBL" id="FZMP01000228">
    <property type="protein sequence ID" value="SNQ62566.1"/>
    <property type="molecule type" value="Genomic_DNA"/>
</dbReference>
<accession>A0A284VTD8</accession>
<evidence type="ECO:0000313" key="2">
    <source>
        <dbReference type="Proteomes" id="UP000218615"/>
    </source>
</evidence>
<sequence>MMKIIAVLAFILTASALSFPVNADINQKADLIGGNAAVVKVKQEAWNYGSGNVNQYTDVLVSGNIQILDQDNVVVITDPDVMVNNTINGINLIIVDLNQGAENHGSGNVSQGIEVAVEGNIQILNQDINVFLGNTENQVTTERNEKKTITKG</sequence>
<keyword evidence="2" id="KW-1185">Reference proteome</keyword>
<organism evidence="1 2">
    <name type="scientific">Candidatus Methanoperedens nitratireducens</name>
    <dbReference type="NCBI Taxonomy" id="1392998"/>
    <lineage>
        <taxon>Archaea</taxon>
        <taxon>Methanobacteriati</taxon>
        <taxon>Methanobacteriota</taxon>
        <taxon>Stenosarchaea group</taxon>
        <taxon>Methanomicrobia</taxon>
        <taxon>Methanosarcinales</taxon>
        <taxon>ANME-2 cluster</taxon>
        <taxon>Candidatus Methanoperedentaceae</taxon>
        <taxon>Candidatus Methanoperedens</taxon>
    </lineage>
</organism>
<reference evidence="2" key="1">
    <citation type="submission" date="2017-06" db="EMBL/GenBank/DDBJ databases">
        <authorList>
            <person name="Cremers G."/>
        </authorList>
    </citation>
    <scope>NUCLEOTIDE SEQUENCE [LARGE SCALE GENOMIC DNA]</scope>
</reference>
<evidence type="ECO:0000313" key="1">
    <source>
        <dbReference type="EMBL" id="SNQ62566.1"/>
    </source>
</evidence>
<dbReference type="AlphaFoldDB" id="A0A284VTD8"/>
<proteinExistence type="predicted"/>
<name>A0A284VTD8_9EURY</name>
<gene>
    <name evidence="1" type="ORF">MNV_790011</name>
</gene>
<protein>
    <submittedName>
        <fullName evidence="1">Uncharacterized protein</fullName>
    </submittedName>
</protein>